<dbReference type="CDD" id="cd02440">
    <property type="entry name" value="AdoMet_MTases"/>
    <property type="match status" value="1"/>
</dbReference>
<feature type="domain" description="Methyltransferase" evidence="2">
    <location>
        <begin position="37"/>
        <end position="155"/>
    </location>
</feature>
<dbReference type="SUPFAM" id="SSF53335">
    <property type="entry name" value="S-adenosyl-L-methionine-dependent methyltransferases"/>
    <property type="match status" value="1"/>
</dbReference>
<protein>
    <submittedName>
        <fullName evidence="3">Ubiquinone/menaquinone biosynthesis C-methylase UbiE</fullName>
    </submittedName>
</protein>
<dbReference type="EMBL" id="JAUSTQ010000005">
    <property type="protein sequence ID" value="MDQ0159602.1"/>
    <property type="molecule type" value="Genomic_DNA"/>
</dbReference>
<organism evidence="3 4">
    <name type="scientific">Alkalibacillus salilacus</name>
    <dbReference type="NCBI Taxonomy" id="284582"/>
    <lineage>
        <taxon>Bacteria</taxon>
        <taxon>Bacillati</taxon>
        <taxon>Bacillota</taxon>
        <taxon>Bacilli</taxon>
        <taxon>Bacillales</taxon>
        <taxon>Bacillaceae</taxon>
        <taxon>Alkalibacillus</taxon>
    </lineage>
</organism>
<keyword evidence="3" id="KW-0830">Ubiquinone</keyword>
<dbReference type="PANTHER" id="PTHR43861:SF3">
    <property type="entry name" value="PUTATIVE (AFU_ORTHOLOGUE AFUA_2G14390)-RELATED"/>
    <property type="match status" value="1"/>
</dbReference>
<dbReference type="RefSeq" id="WP_306976208.1">
    <property type="nucleotide sequence ID" value="NZ_JAUSTQ010000005.1"/>
</dbReference>
<dbReference type="Pfam" id="PF13847">
    <property type="entry name" value="Methyltransf_31"/>
    <property type="match status" value="1"/>
</dbReference>
<dbReference type="InterPro" id="IPR029063">
    <property type="entry name" value="SAM-dependent_MTases_sf"/>
</dbReference>
<dbReference type="Proteomes" id="UP001224359">
    <property type="component" value="Unassembled WGS sequence"/>
</dbReference>
<keyword evidence="4" id="KW-1185">Reference proteome</keyword>
<name>A0ABT9VFC4_9BACI</name>
<dbReference type="InterPro" id="IPR025714">
    <property type="entry name" value="Methyltranfer_dom"/>
</dbReference>
<proteinExistence type="predicted"/>
<evidence type="ECO:0000256" key="1">
    <source>
        <dbReference type="ARBA" id="ARBA00022679"/>
    </source>
</evidence>
<evidence type="ECO:0000259" key="2">
    <source>
        <dbReference type="Pfam" id="PF13847"/>
    </source>
</evidence>
<evidence type="ECO:0000313" key="4">
    <source>
        <dbReference type="Proteomes" id="UP001224359"/>
    </source>
</evidence>
<accession>A0ABT9VFC4</accession>
<keyword evidence="1" id="KW-0808">Transferase</keyword>
<dbReference type="Gene3D" id="3.40.50.150">
    <property type="entry name" value="Vaccinia Virus protein VP39"/>
    <property type="match status" value="1"/>
</dbReference>
<evidence type="ECO:0000313" key="3">
    <source>
        <dbReference type="EMBL" id="MDQ0159602.1"/>
    </source>
</evidence>
<gene>
    <name evidence="3" type="ORF">J2S77_001586</name>
</gene>
<dbReference type="PANTHER" id="PTHR43861">
    <property type="entry name" value="TRANS-ACONITATE 2-METHYLTRANSFERASE-RELATED"/>
    <property type="match status" value="1"/>
</dbReference>
<comment type="caution">
    <text evidence="3">The sequence shown here is derived from an EMBL/GenBank/DDBJ whole genome shotgun (WGS) entry which is preliminary data.</text>
</comment>
<sequence>MTDQPFEQIAKRYDNDKMQGLAQVIVEQVRPVLHQHTSKSFLDYGGGTGLVSLELTDLVESVLLVDASSQMVDIAKEKVRQRNIENARVLQADFMQEKPTEKVDTIFMSLVLIHIPETKTILQTLYDTLNDGGELVIVDFDKNENIDHPKVHNGFKHDELRRLLADVGFQSIDIQTFHHGKNLFMNEDASLFMAKCKK</sequence>
<reference evidence="3 4" key="1">
    <citation type="submission" date="2023-07" db="EMBL/GenBank/DDBJ databases">
        <title>Genomic Encyclopedia of Type Strains, Phase IV (KMG-IV): sequencing the most valuable type-strain genomes for metagenomic binning, comparative biology and taxonomic classification.</title>
        <authorList>
            <person name="Goeker M."/>
        </authorList>
    </citation>
    <scope>NUCLEOTIDE SEQUENCE [LARGE SCALE GENOMIC DNA]</scope>
    <source>
        <strain evidence="3 4">DSM 16460</strain>
    </source>
</reference>